<protein>
    <submittedName>
        <fullName evidence="2">Methylglutaconyl-CoA hydratase</fullName>
    </submittedName>
</protein>
<dbReference type="OrthoDB" id="9775794at2"/>
<dbReference type="PANTHER" id="PTHR42964:SF1">
    <property type="entry name" value="POLYKETIDE BIOSYNTHESIS ENOYL-COA HYDRATASE PKSH-RELATED"/>
    <property type="match status" value="1"/>
</dbReference>
<dbReference type="Proteomes" id="UP000268007">
    <property type="component" value="Unassembled WGS sequence"/>
</dbReference>
<dbReference type="Pfam" id="PF00378">
    <property type="entry name" value="ECH_1"/>
    <property type="match status" value="1"/>
</dbReference>
<reference evidence="2 3" key="1">
    <citation type="submission" date="2018-10" db="EMBL/GenBank/DDBJ databases">
        <title>Genomic Encyclopedia of Archaeal and Bacterial Type Strains, Phase II (KMG-II): from individual species to whole genera.</title>
        <authorList>
            <person name="Goeker M."/>
        </authorList>
    </citation>
    <scope>NUCLEOTIDE SEQUENCE [LARGE SCALE GENOMIC DNA]</scope>
    <source>
        <strain evidence="2 3">DSM 18602</strain>
    </source>
</reference>
<dbReference type="AlphaFoldDB" id="A0A495J649"/>
<dbReference type="InterPro" id="IPR001753">
    <property type="entry name" value="Enoyl-CoA_hydra/iso"/>
</dbReference>
<evidence type="ECO:0000313" key="2">
    <source>
        <dbReference type="EMBL" id="RKR83469.1"/>
    </source>
</evidence>
<gene>
    <name evidence="2" type="ORF">BDD43_3678</name>
</gene>
<evidence type="ECO:0000313" key="3">
    <source>
        <dbReference type="Proteomes" id="UP000268007"/>
    </source>
</evidence>
<dbReference type="RefSeq" id="WP_121198963.1">
    <property type="nucleotide sequence ID" value="NZ_RBKU01000001.1"/>
</dbReference>
<keyword evidence="3" id="KW-1185">Reference proteome</keyword>
<evidence type="ECO:0000256" key="1">
    <source>
        <dbReference type="ARBA" id="ARBA00005254"/>
    </source>
</evidence>
<dbReference type="EMBL" id="RBKU01000001">
    <property type="protein sequence ID" value="RKR83469.1"/>
    <property type="molecule type" value="Genomic_DNA"/>
</dbReference>
<organism evidence="2 3">
    <name type="scientific">Mucilaginibacter gracilis</name>
    <dbReference type="NCBI Taxonomy" id="423350"/>
    <lineage>
        <taxon>Bacteria</taxon>
        <taxon>Pseudomonadati</taxon>
        <taxon>Bacteroidota</taxon>
        <taxon>Sphingobacteriia</taxon>
        <taxon>Sphingobacteriales</taxon>
        <taxon>Sphingobacteriaceae</taxon>
        <taxon>Mucilaginibacter</taxon>
    </lineage>
</organism>
<dbReference type="PANTHER" id="PTHR42964">
    <property type="entry name" value="ENOYL-COA HYDRATASE"/>
    <property type="match status" value="1"/>
</dbReference>
<sequence length="258" mass="27734">MDTANNQGYVNAITLENGITTISFFHPAQNSLPGNLLLQLAQSIQNAGKNPLTKVIILKSDGNHAFCAGASFNELLQITNKQQGLDFFAGFANVINACRTSTKIIIGRVHGNAVGGGVGIAAATDHCLATSNAAIKLTELTIGIGPFVIEPAVKRKIGLSAFTHITLNAADFYSAQWAKEKGLFAQLFDNEEQMDNAINLLTQNIITWSPDAVSAFKKMLWEGTENWETLLTERAAISGELILSAFAQNAISKFKAHK</sequence>
<dbReference type="InterPro" id="IPR051683">
    <property type="entry name" value="Enoyl-CoA_Hydratase/Isomerase"/>
</dbReference>
<dbReference type="CDD" id="cd06558">
    <property type="entry name" value="crotonase-like"/>
    <property type="match status" value="1"/>
</dbReference>
<dbReference type="SUPFAM" id="SSF52096">
    <property type="entry name" value="ClpP/crotonase"/>
    <property type="match status" value="1"/>
</dbReference>
<accession>A0A495J649</accession>
<proteinExistence type="inferred from homology"/>
<comment type="caution">
    <text evidence="2">The sequence shown here is derived from an EMBL/GenBank/DDBJ whole genome shotgun (WGS) entry which is preliminary data.</text>
</comment>
<dbReference type="GO" id="GO:0003824">
    <property type="term" value="F:catalytic activity"/>
    <property type="evidence" value="ECO:0007669"/>
    <property type="project" value="UniProtKB-ARBA"/>
</dbReference>
<dbReference type="Gene3D" id="3.90.226.10">
    <property type="entry name" value="2-enoyl-CoA Hydratase, Chain A, domain 1"/>
    <property type="match status" value="1"/>
</dbReference>
<dbReference type="InterPro" id="IPR029045">
    <property type="entry name" value="ClpP/crotonase-like_dom_sf"/>
</dbReference>
<name>A0A495J649_9SPHI</name>
<comment type="similarity">
    <text evidence="1">Belongs to the enoyl-CoA hydratase/isomerase family.</text>
</comment>